<organism evidence="1 2">
    <name type="scientific">Eumeta variegata</name>
    <name type="common">Bagworm moth</name>
    <name type="synonym">Eumeta japonica</name>
    <dbReference type="NCBI Taxonomy" id="151549"/>
    <lineage>
        <taxon>Eukaryota</taxon>
        <taxon>Metazoa</taxon>
        <taxon>Ecdysozoa</taxon>
        <taxon>Arthropoda</taxon>
        <taxon>Hexapoda</taxon>
        <taxon>Insecta</taxon>
        <taxon>Pterygota</taxon>
        <taxon>Neoptera</taxon>
        <taxon>Endopterygota</taxon>
        <taxon>Lepidoptera</taxon>
        <taxon>Glossata</taxon>
        <taxon>Ditrysia</taxon>
        <taxon>Tineoidea</taxon>
        <taxon>Psychidae</taxon>
        <taxon>Oiketicinae</taxon>
        <taxon>Eumeta</taxon>
    </lineage>
</organism>
<dbReference type="PROSITE" id="PS51257">
    <property type="entry name" value="PROKAR_LIPOPROTEIN"/>
    <property type="match status" value="1"/>
</dbReference>
<comment type="caution">
    <text evidence="1">The sequence shown here is derived from an EMBL/GenBank/DDBJ whole genome shotgun (WGS) entry which is preliminary data.</text>
</comment>
<dbReference type="OrthoDB" id="407509at2759"/>
<dbReference type="Proteomes" id="UP000299102">
    <property type="component" value="Unassembled WGS sequence"/>
</dbReference>
<evidence type="ECO:0000313" key="1">
    <source>
        <dbReference type="EMBL" id="GBP00441.1"/>
    </source>
</evidence>
<protein>
    <submittedName>
        <fullName evidence="1">Uncharacterized protein</fullName>
    </submittedName>
</protein>
<sequence length="310" mass="35992">MKSKELGMKINKKTFDTCLCILLCIAYGCETWTLTKRHRDTLTSCQRIMGRSVLDLKLIDKIRSIDIRRKLTDIPVRRDEFKSRWTGHTLRCQKEKWSKQTTVVGNMNAQGYFSLPATAFEHAFQMSIYFRGVALKAAYGIVMLSAWNCSSVDLGIECREKPTTLVSREIPRQSLKCQSLACLFYQKDYLNVQYEDVYPNALWFGVDLTRFLILETYIPDTSKATEEREKFRADVRDERIHTLSDFNDWAIGMDLRQSQVNWGIEKLNENGLRVRRSSGLYLTATAVDLRAGDKRAKSSTVIPKRKWLRR</sequence>
<evidence type="ECO:0000313" key="2">
    <source>
        <dbReference type="Proteomes" id="UP000299102"/>
    </source>
</evidence>
<accession>A0A4C1SH53</accession>
<reference evidence="1 2" key="1">
    <citation type="journal article" date="2019" name="Commun. Biol.">
        <title>The bagworm genome reveals a unique fibroin gene that provides high tensile strength.</title>
        <authorList>
            <person name="Kono N."/>
            <person name="Nakamura H."/>
            <person name="Ohtoshi R."/>
            <person name="Tomita M."/>
            <person name="Numata K."/>
            <person name="Arakawa K."/>
        </authorList>
    </citation>
    <scope>NUCLEOTIDE SEQUENCE [LARGE SCALE GENOMIC DNA]</scope>
</reference>
<dbReference type="EMBL" id="BGZK01000005">
    <property type="protein sequence ID" value="GBP00441.1"/>
    <property type="molecule type" value="Genomic_DNA"/>
</dbReference>
<proteinExistence type="predicted"/>
<gene>
    <name evidence="1" type="ORF">EVAR_984_1</name>
</gene>
<dbReference type="AlphaFoldDB" id="A0A4C1SH53"/>
<keyword evidence="2" id="KW-1185">Reference proteome</keyword>
<name>A0A4C1SH53_EUMVA</name>